<evidence type="ECO:0000313" key="4">
    <source>
        <dbReference type="Proteomes" id="UP000624244"/>
    </source>
</evidence>
<feature type="transmembrane region" description="Helical" evidence="2">
    <location>
        <begin position="157"/>
        <end position="179"/>
    </location>
</feature>
<feature type="transmembrane region" description="Helical" evidence="2">
    <location>
        <begin position="39"/>
        <end position="62"/>
    </location>
</feature>
<keyword evidence="2" id="KW-0812">Transmembrane</keyword>
<evidence type="ECO:0000313" key="3">
    <source>
        <dbReference type="EMBL" id="KAF5852252.1"/>
    </source>
</evidence>
<comment type="caution">
    <text evidence="3">The sequence shown here is derived from an EMBL/GenBank/DDBJ whole genome shotgun (WGS) entry which is preliminary data.</text>
</comment>
<feature type="region of interest" description="Disordered" evidence="1">
    <location>
        <begin position="1"/>
        <end position="26"/>
    </location>
</feature>
<reference evidence="3" key="1">
    <citation type="submission" date="2019-11" db="EMBL/GenBank/DDBJ databases">
        <title>Bipolaris sorokiniana Genome sequencing.</title>
        <authorList>
            <person name="Wang H."/>
        </authorList>
    </citation>
    <scope>NUCLEOTIDE SEQUENCE</scope>
</reference>
<accession>A0A8H5ZN23</accession>
<dbReference type="EMBL" id="WNKQ01000004">
    <property type="protein sequence ID" value="KAF5852252.1"/>
    <property type="molecule type" value="Genomic_DNA"/>
</dbReference>
<proteinExistence type="predicted"/>
<dbReference type="AlphaFoldDB" id="A0A8H5ZN23"/>
<organism evidence="3 4">
    <name type="scientific">Cochliobolus sativus</name>
    <name type="common">Common root rot and spot blotch fungus</name>
    <name type="synonym">Bipolaris sorokiniana</name>
    <dbReference type="NCBI Taxonomy" id="45130"/>
    <lineage>
        <taxon>Eukaryota</taxon>
        <taxon>Fungi</taxon>
        <taxon>Dikarya</taxon>
        <taxon>Ascomycota</taxon>
        <taxon>Pezizomycotina</taxon>
        <taxon>Dothideomycetes</taxon>
        <taxon>Pleosporomycetidae</taxon>
        <taxon>Pleosporales</taxon>
        <taxon>Pleosporineae</taxon>
        <taxon>Pleosporaceae</taxon>
        <taxon>Bipolaris</taxon>
    </lineage>
</organism>
<feature type="transmembrane region" description="Helical" evidence="2">
    <location>
        <begin position="82"/>
        <end position="105"/>
    </location>
</feature>
<keyword evidence="2" id="KW-1133">Transmembrane helix</keyword>
<evidence type="ECO:0000256" key="1">
    <source>
        <dbReference type="SAM" id="MobiDB-lite"/>
    </source>
</evidence>
<keyword evidence="2" id="KW-0472">Membrane</keyword>
<name>A0A8H5ZN23_COCSA</name>
<evidence type="ECO:0000256" key="2">
    <source>
        <dbReference type="SAM" id="Phobius"/>
    </source>
</evidence>
<protein>
    <submittedName>
        <fullName evidence="3">Uncharacterized protein</fullName>
    </submittedName>
</protein>
<feature type="transmembrane region" description="Helical" evidence="2">
    <location>
        <begin position="125"/>
        <end position="151"/>
    </location>
</feature>
<sequence>MAAHQEDSITKPPVLADPSEAKAPSNASTTEVMKSFEGFLSFVLSLSIFGASTFAVIVSEIANPSELGANPRFTRETVRTLLGISWLLFIVALYLVAVSMSLLAFQREHAKPLSDGIGKHTWERLGLVASSFIQLLVIAAFLFLSLVLVAYTPAVGWVAVAFTSIAAASAFVLLAIQWISR</sequence>
<gene>
    <name evidence="3" type="ORF">GGP41_001015</name>
</gene>
<dbReference type="Proteomes" id="UP000624244">
    <property type="component" value="Unassembled WGS sequence"/>
</dbReference>